<dbReference type="EMBL" id="JAAMPC010000003">
    <property type="protein sequence ID" value="KAG2320503.1"/>
    <property type="molecule type" value="Genomic_DNA"/>
</dbReference>
<accession>A0A8X7W195</accession>
<keyword evidence="2" id="KW-1185">Reference proteome</keyword>
<protein>
    <submittedName>
        <fullName evidence="1">Uncharacterized protein</fullName>
    </submittedName>
</protein>
<organism evidence="1 2">
    <name type="scientific">Brassica carinata</name>
    <name type="common">Ethiopian mustard</name>
    <name type="synonym">Abyssinian cabbage</name>
    <dbReference type="NCBI Taxonomy" id="52824"/>
    <lineage>
        <taxon>Eukaryota</taxon>
        <taxon>Viridiplantae</taxon>
        <taxon>Streptophyta</taxon>
        <taxon>Embryophyta</taxon>
        <taxon>Tracheophyta</taxon>
        <taxon>Spermatophyta</taxon>
        <taxon>Magnoliopsida</taxon>
        <taxon>eudicotyledons</taxon>
        <taxon>Gunneridae</taxon>
        <taxon>Pentapetalae</taxon>
        <taxon>rosids</taxon>
        <taxon>malvids</taxon>
        <taxon>Brassicales</taxon>
        <taxon>Brassicaceae</taxon>
        <taxon>Brassiceae</taxon>
        <taxon>Brassica</taxon>
    </lineage>
</organism>
<gene>
    <name evidence="1" type="ORF">Bca52824_013716</name>
</gene>
<sequence length="128" mass="13919">MKTQPPLSVSPPIIKSGGLYDAFVIGSIIPMVSSSLLEVSNDDQTHPVPFNNYTSLLKSTKEIKELGAPSKHISCVSFVFIPDDNIEAAKEELFHGNVPPMGMIIGVLNAVWAKSGPHKSFMQQEIIK</sequence>
<proteinExistence type="predicted"/>
<evidence type="ECO:0000313" key="1">
    <source>
        <dbReference type="EMBL" id="KAG2320503.1"/>
    </source>
</evidence>
<dbReference type="AlphaFoldDB" id="A0A8X7W195"/>
<dbReference type="OrthoDB" id="10561839at2759"/>
<dbReference type="Proteomes" id="UP000886595">
    <property type="component" value="Unassembled WGS sequence"/>
</dbReference>
<reference evidence="1 2" key="1">
    <citation type="submission" date="2020-02" db="EMBL/GenBank/DDBJ databases">
        <authorList>
            <person name="Ma Q."/>
            <person name="Huang Y."/>
            <person name="Song X."/>
            <person name="Pei D."/>
        </authorList>
    </citation>
    <scope>NUCLEOTIDE SEQUENCE [LARGE SCALE GENOMIC DNA]</scope>
    <source>
        <strain evidence="1">Sxm20200214</strain>
        <tissue evidence="1">Leaf</tissue>
    </source>
</reference>
<evidence type="ECO:0000313" key="2">
    <source>
        <dbReference type="Proteomes" id="UP000886595"/>
    </source>
</evidence>
<comment type="caution">
    <text evidence="1">The sequence shown here is derived from an EMBL/GenBank/DDBJ whole genome shotgun (WGS) entry which is preliminary data.</text>
</comment>
<name>A0A8X7W195_BRACI</name>